<dbReference type="InterPro" id="IPR036188">
    <property type="entry name" value="FAD/NAD-bd_sf"/>
</dbReference>
<dbReference type="InterPro" id="IPR023753">
    <property type="entry name" value="FAD/NAD-binding_dom"/>
</dbReference>
<dbReference type="AlphaFoldDB" id="A0A193BUJ0"/>
<name>A0A193BUJ0_AMYOR</name>
<keyword evidence="3" id="KW-0285">Flavoprotein</keyword>
<reference evidence="9 10" key="1">
    <citation type="journal article" date="2015" name="Genome Announc.">
        <title>Draft Genome Sequence of Norvancomycin-Producing Strain Amycolatopsis orientalis CPCC200066.</title>
        <authorList>
            <person name="Lei X."/>
            <person name="Yuan F."/>
            <person name="Shi Y."/>
            <person name="Li X."/>
            <person name="Wang L."/>
            <person name="Hong B."/>
        </authorList>
    </citation>
    <scope>NUCLEOTIDE SEQUENCE [LARGE SCALE GENOMIC DNA]</scope>
    <source>
        <strain evidence="9 10">B-37</strain>
    </source>
</reference>
<evidence type="ECO:0000259" key="8">
    <source>
        <dbReference type="Pfam" id="PF07992"/>
    </source>
</evidence>
<keyword evidence="5" id="KW-0521">NADP</keyword>
<dbReference type="GO" id="GO:0016709">
    <property type="term" value="F:oxidoreductase activity, acting on paired donors, with incorporation or reduction of molecular oxygen, NAD(P)H as one donor, and incorporation of one atom of oxygen"/>
    <property type="evidence" value="ECO:0007669"/>
    <property type="project" value="UniProtKB-ARBA"/>
</dbReference>
<evidence type="ECO:0000313" key="9">
    <source>
        <dbReference type="EMBL" id="ANN15850.1"/>
    </source>
</evidence>
<keyword evidence="4" id="KW-0274">FAD</keyword>
<evidence type="ECO:0000256" key="1">
    <source>
        <dbReference type="ARBA" id="ARBA00001974"/>
    </source>
</evidence>
<evidence type="ECO:0000256" key="6">
    <source>
        <dbReference type="ARBA" id="ARBA00023002"/>
    </source>
</evidence>
<protein>
    <submittedName>
        <fullName evidence="9">Cyclopentanone 1,2-monooxygenase</fullName>
    </submittedName>
</protein>
<evidence type="ECO:0000256" key="7">
    <source>
        <dbReference type="ARBA" id="ARBA00023033"/>
    </source>
</evidence>
<sequence>MTPSSGPRDEAATASRLSHDVVIVGAGFAGLNLLRRLRERDFTVVLLEASDDIGGIWNTNRYPGARVDTEGALYQFTDKELWEGWDYSQLFPDSAEIRAYFDYVDSKLDLRKDCRFNTLVTAAEFDATTDSWRGETEAGEALTARFLVMATGTTVTPYQPDFAGMDRYRGTLVHTACWSDDIELADRRVAVIGTGASGVQIIQSAGPIAKTLTVFQRTPNLALPMYQQDFDEAARAEIKRGLPDRYAMVPKTFGGIDYQFEPGNALDATPAEREDLYDALWAKGGFKFWMGNYADTMADPQANAYAYEFWKKQVRRQITDPAKVELLAPTVAPHPFGAKRPSLQQNYFQVMCRHNVEIVPVKENPIQEFTERGIRTADGVEREFDLIILATGYDNNTGAMNAIDIRNADGRRLKDKWAGGVNNYLGTFTNDFPNFSFLYGPQSPGGFSNGPTSAELHGGCLAEFFEFLRDESISRFESTEEADLAWTASIEEIIGDMLFSKVDSWFNAGNIPGKHRQQLQYPGGIPTYLEHWAAERASGYSTGLVLGSPIREP</sequence>
<dbReference type="Pfam" id="PF07992">
    <property type="entry name" value="Pyr_redox_2"/>
    <property type="match status" value="1"/>
</dbReference>
<keyword evidence="7 9" id="KW-0503">Monooxygenase</keyword>
<gene>
    <name evidence="9" type="ORF">SD37_09465</name>
</gene>
<comment type="cofactor">
    <cofactor evidence="1">
        <name>FAD</name>
        <dbReference type="ChEBI" id="CHEBI:57692"/>
    </cofactor>
</comment>
<dbReference type="SUPFAM" id="SSF51905">
    <property type="entry name" value="FAD/NAD(P)-binding domain"/>
    <property type="match status" value="1"/>
</dbReference>
<keyword evidence="10" id="KW-1185">Reference proteome</keyword>
<dbReference type="PRINTS" id="PR00411">
    <property type="entry name" value="PNDRDTASEI"/>
</dbReference>
<dbReference type="PANTHER" id="PTHR43098">
    <property type="entry name" value="L-ORNITHINE N(5)-MONOOXYGENASE-RELATED"/>
    <property type="match status" value="1"/>
</dbReference>
<dbReference type="Gene3D" id="3.50.50.60">
    <property type="entry name" value="FAD/NAD(P)-binding domain"/>
    <property type="match status" value="2"/>
</dbReference>
<comment type="similarity">
    <text evidence="2">Belongs to the FAD-binding monooxygenase family.</text>
</comment>
<feature type="domain" description="FAD/NAD(P)-binding" evidence="8">
    <location>
        <begin position="19"/>
        <end position="239"/>
    </location>
</feature>
<dbReference type="STRING" id="31958.SD37_09465"/>
<evidence type="ECO:0000313" key="10">
    <source>
        <dbReference type="Proteomes" id="UP000093695"/>
    </source>
</evidence>
<dbReference type="KEGG" id="aori:SD37_09465"/>
<evidence type="ECO:0000256" key="2">
    <source>
        <dbReference type="ARBA" id="ARBA00010139"/>
    </source>
</evidence>
<dbReference type="RefSeq" id="WP_065912772.1">
    <property type="nucleotide sequence ID" value="NZ_CP016174.1"/>
</dbReference>
<dbReference type="PANTHER" id="PTHR43098:SF3">
    <property type="entry name" value="L-ORNITHINE N(5)-MONOOXYGENASE-RELATED"/>
    <property type="match status" value="1"/>
</dbReference>
<evidence type="ECO:0000256" key="3">
    <source>
        <dbReference type="ARBA" id="ARBA00022630"/>
    </source>
</evidence>
<dbReference type="Proteomes" id="UP000093695">
    <property type="component" value="Chromosome"/>
</dbReference>
<dbReference type="EMBL" id="CP016174">
    <property type="protein sequence ID" value="ANN15850.1"/>
    <property type="molecule type" value="Genomic_DNA"/>
</dbReference>
<keyword evidence="6" id="KW-0560">Oxidoreductase</keyword>
<proteinExistence type="inferred from homology"/>
<evidence type="ECO:0000256" key="5">
    <source>
        <dbReference type="ARBA" id="ARBA00022857"/>
    </source>
</evidence>
<dbReference type="InterPro" id="IPR050775">
    <property type="entry name" value="FAD-binding_Monooxygenases"/>
</dbReference>
<evidence type="ECO:0000256" key="4">
    <source>
        <dbReference type="ARBA" id="ARBA00022827"/>
    </source>
</evidence>
<accession>A0A193BUJ0</accession>
<organism evidence="9 10">
    <name type="scientific">Amycolatopsis orientalis</name>
    <name type="common">Nocardia orientalis</name>
    <dbReference type="NCBI Taxonomy" id="31958"/>
    <lineage>
        <taxon>Bacteria</taxon>
        <taxon>Bacillati</taxon>
        <taxon>Actinomycetota</taxon>
        <taxon>Actinomycetes</taxon>
        <taxon>Pseudonocardiales</taxon>
        <taxon>Pseudonocardiaceae</taxon>
        <taxon>Amycolatopsis</taxon>
    </lineage>
</organism>